<name>A0A4S4LE26_9AGAM</name>
<dbReference type="AlphaFoldDB" id="A0A4S4LE26"/>
<feature type="compositionally biased region" description="Basic and acidic residues" evidence="1">
    <location>
        <begin position="175"/>
        <end position="185"/>
    </location>
</feature>
<organism evidence="2 3">
    <name type="scientific">Phellinidium pouzarii</name>
    <dbReference type="NCBI Taxonomy" id="167371"/>
    <lineage>
        <taxon>Eukaryota</taxon>
        <taxon>Fungi</taxon>
        <taxon>Dikarya</taxon>
        <taxon>Basidiomycota</taxon>
        <taxon>Agaricomycotina</taxon>
        <taxon>Agaricomycetes</taxon>
        <taxon>Hymenochaetales</taxon>
        <taxon>Hymenochaetaceae</taxon>
        <taxon>Phellinidium</taxon>
    </lineage>
</organism>
<protein>
    <submittedName>
        <fullName evidence="2">Uncharacterized protein</fullName>
    </submittedName>
</protein>
<accession>A0A4S4LE26</accession>
<dbReference type="OrthoDB" id="10626679at2759"/>
<feature type="compositionally biased region" description="Polar residues" evidence="1">
    <location>
        <begin position="112"/>
        <end position="128"/>
    </location>
</feature>
<gene>
    <name evidence="2" type="ORF">EW145_g1639</name>
</gene>
<feature type="region of interest" description="Disordered" evidence="1">
    <location>
        <begin position="112"/>
        <end position="197"/>
    </location>
</feature>
<feature type="region of interest" description="Disordered" evidence="1">
    <location>
        <begin position="64"/>
        <end position="87"/>
    </location>
</feature>
<sequence>MEPHILPVAKPKKVSMDALQEEEGEEGEERGTNDPDVIIGAAESYNEQQSVDSVENVLGIGLEEEEEEEEAGEYIISSDSDGSSEDNLINDVARKLKENGLQKGFFIIPAQPRSSTASADRSGPSMTFSLKAAPTTVADSGNKRSPLLSSQTRSRPVAELLDSASDGDFPTPGTRAREEHTRHVLSEMTRPYSPAPGTRAAVMRALELKKAGNVKGKQKALRVE</sequence>
<feature type="compositionally biased region" description="Acidic residues" evidence="1">
    <location>
        <begin position="19"/>
        <end position="28"/>
    </location>
</feature>
<evidence type="ECO:0000313" key="3">
    <source>
        <dbReference type="Proteomes" id="UP000308199"/>
    </source>
</evidence>
<evidence type="ECO:0000313" key="2">
    <source>
        <dbReference type="EMBL" id="THH09999.1"/>
    </source>
</evidence>
<dbReference type="Proteomes" id="UP000308199">
    <property type="component" value="Unassembled WGS sequence"/>
</dbReference>
<feature type="region of interest" description="Disordered" evidence="1">
    <location>
        <begin position="1"/>
        <end position="36"/>
    </location>
</feature>
<evidence type="ECO:0000256" key="1">
    <source>
        <dbReference type="SAM" id="MobiDB-lite"/>
    </source>
</evidence>
<proteinExistence type="predicted"/>
<keyword evidence="3" id="KW-1185">Reference proteome</keyword>
<dbReference type="EMBL" id="SGPK01000047">
    <property type="protein sequence ID" value="THH09999.1"/>
    <property type="molecule type" value="Genomic_DNA"/>
</dbReference>
<reference evidence="2 3" key="1">
    <citation type="submission" date="2019-02" db="EMBL/GenBank/DDBJ databases">
        <title>Genome sequencing of the rare red list fungi Phellinidium pouzarii.</title>
        <authorList>
            <person name="Buettner E."/>
            <person name="Kellner H."/>
        </authorList>
    </citation>
    <scope>NUCLEOTIDE SEQUENCE [LARGE SCALE GENOMIC DNA]</scope>
    <source>
        <strain evidence="2 3">DSM 108285</strain>
    </source>
</reference>
<comment type="caution">
    <text evidence="2">The sequence shown here is derived from an EMBL/GenBank/DDBJ whole genome shotgun (WGS) entry which is preliminary data.</text>
</comment>